<protein>
    <submittedName>
        <fullName evidence="1">Uncharacterized protein</fullName>
    </submittedName>
</protein>
<dbReference type="AlphaFoldDB" id="J4GXX8"/>
<proteinExistence type="predicted"/>
<gene>
    <name evidence="1" type="ORF">FIBRA_09100</name>
</gene>
<evidence type="ECO:0000313" key="2">
    <source>
        <dbReference type="Proteomes" id="UP000006352"/>
    </source>
</evidence>
<dbReference type="GeneID" id="24101700"/>
<name>J4GXX8_9APHY</name>
<dbReference type="InParanoid" id="J4GXX8"/>
<dbReference type="Proteomes" id="UP000006352">
    <property type="component" value="Unassembled WGS sequence"/>
</dbReference>
<sequence>MFHFPRSTRVTRPPHIFMHPWTLEEVAVNPLLADRWASAVGDDGVSYQAVVQLPDEDLRDLFQQCVGLESCLPKALNMMIVRECADTKHCLLGTYAK</sequence>
<keyword evidence="2" id="KW-1185">Reference proteome</keyword>
<reference evidence="1 2" key="1">
    <citation type="journal article" date="2012" name="Appl. Environ. Microbiol.">
        <title>Short-read sequencing for genomic analysis of the brown rot fungus Fibroporia radiculosa.</title>
        <authorList>
            <person name="Tang J.D."/>
            <person name="Perkins A.D."/>
            <person name="Sonstegard T.S."/>
            <person name="Schroeder S.G."/>
            <person name="Burgess S.C."/>
            <person name="Diehl S.V."/>
        </authorList>
    </citation>
    <scope>NUCLEOTIDE SEQUENCE [LARGE SCALE GENOMIC DNA]</scope>
    <source>
        <strain evidence="1 2">TFFH 294</strain>
    </source>
</reference>
<dbReference type="OrthoDB" id="2750028at2759"/>
<dbReference type="EMBL" id="HE797509">
    <property type="protein sequence ID" value="CCM06800.1"/>
    <property type="molecule type" value="Genomic_DNA"/>
</dbReference>
<accession>J4GXX8</accession>
<dbReference type="HOGENOM" id="CLU_2346712_0_0_1"/>
<dbReference type="RefSeq" id="XP_012176821.1">
    <property type="nucleotide sequence ID" value="XM_012321431.1"/>
</dbReference>
<organism evidence="1 2">
    <name type="scientific">Fibroporia radiculosa</name>
    <dbReference type="NCBI Taxonomy" id="599839"/>
    <lineage>
        <taxon>Eukaryota</taxon>
        <taxon>Fungi</taxon>
        <taxon>Dikarya</taxon>
        <taxon>Basidiomycota</taxon>
        <taxon>Agaricomycotina</taxon>
        <taxon>Agaricomycetes</taxon>
        <taxon>Polyporales</taxon>
        <taxon>Fibroporiaceae</taxon>
        <taxon>Fibroporia</taxon>
    </lineage>
</organism>
<evidence type="ECO:0000313" key="1">
    <source>
        <dbReference type="EMBL" id="CCM06800.1"/>
    </source>
</evidence>